<sequence>MEIMRLFSYMNLYDLSDKTPNLDRFCNDKVFTCAFGRPGVFFNSYNPSFWKKKYKMQRVQEEESHTGYTPPPPYTLVDQHNNNNNNNNINNNNNVNNNNNNQIQQQYHSQNPYPATVIPPDADFRLAQKLQDEEYAHWVDTTPQQEYYRSGETSISTHLPRAPMPPIPEHYQYNHYQSYQNEQNQNFQNTGQSQQYPVIYASPNQPPLPYQTSPYASNCAGNGQMCYGSMNQGYYHSSQSHPFYNAPYHNYQQISQREVEEDNSNCLSGFALASLLCYCFSLYDE</sequence>
<evidence type="ECO:0000313" key="2">
    <source>
        <dbReference type="EMBL" id="GET02742.1"/>
    </source>
</evidence>
<dbReference type="EMBL" id="BLAL01000315">
    <property type="protein sequence ID" value="GET02742.1"/>
    <property type="molecule type" value="Genomic_DNA"/>
</dbReference>
<accession>A0A8H3R465</accession>
<evidence type="ECO:0000313" key="3">
    <source>
        <dbReference type="Proteomes" id="UP000615446"/>
    </source>
</evidence>
<dbReference type="OrthoDB" id="2361677at2759"/>
<feature type="compositionally biased region" description="Low complexity" evidence="1">
    <location>
        <begin position="81"/>
        <end position="101"/>
    </location>
</feature>
<organism evidence="2 3">
    <name type="scientific">Rhizophagus clarus</name>
    <dbReference type="NCBI Taxonomy" id="94130"/>
    <lineage>
        <taxon>Eukaryota</taxon>
        <taxon>Fungi</taxon>
        <taxon>Fungi incertae sedis</taxon>
        <taxon>Mucoromycota</taxon>
        <taxon>Glomeromycotina</taxon>
        <taxon>Glomeromycetes</taxon>
        <taxon>Glomerales</taxon>
        <taxon>Glomeraceae</taxon>
        <taxon>Rhizophagus</taxon>
    </lineage>
</organism>
<feature type="region of interest" description="Disordered" evidence="1">
    <location>
        <begin position="61"/>
        <end position="101"/>
    </location>
</feature>
<name>A0A8H3R465_9GLOM</name>
<evidence type="ECO:0000256" key="1">
    <source>
        <dbReference type="SAM" id="MobiDB-lite"/>
    </source>
</evidence>
<proteinExistence type="predicted"/>
<protein>
    <submittedName>
        <fullName evidence="2">Uncharacterized protein</fullName>
    </submittedName>
</protein>
<reference evidence="2" key="1">
    <citation type="submission" date="2019-10" db="EMBL/GenBank/DDBJ databases">
        <title>Conservation and host-specific expression of non-tandemly repeated heterogenous ribosome RNA gene in arbuscular mycorrhizal fungi.</title>
        <authorList>
            <person name="Maeda T."/>
            <person name="Kobayashi Y."/>
            <person name="Nakagawa T."/>
            <person name="Ezawa T."/>
            <person name="Yamaguchi K."/>
            <person name="Bino T."/>
            <person name="Nishimoto Y."/>
            <person name="Shigenobu S."/>
            <person name="Kawaguchi M."/>
        </authorList>
    </citation>
    <scope>NUCLEOTIDE SEQUENCE</scope>
    <source>
        <strain evidence="2">HR1</strain>
    </source>
</reference>
<gene>
    <name evidence="2" type="ORF">RCL2_002911100</name>
</gene>
<dbReference type="AlphaFoldDB" id="A0A8H3R465"/>
<dbReference type="Proteomes" id="UP000615446">
    <property type="component" value="Unassembled WGS sequence"/>
</dbReference>
<comment type="caution">
    <text evidence="2">The sequence shown here is derived from an EMBL/GenBank/DDBJ whole genome shotgun (WGS) entry which is preliminary data.</text>
</comment>